<evidence type="ECO:0000259" key="2">
    <source>
        <dbReference type="Pfam" id="PF00857"/>
    </source>
</evidence>
<dbReference type="InterPro" id="IPR050272">
    <property type="entry name" value="Isochorismatase-like_hydrls"/>
</dbReference>
<dbReference type="InterPro" id="IPR036380">
    <property type="entry name" value="Isochorismatase-like_sf"/>
</dbReference>
<dbReference type="AlphaFoldDB" id="A0A3D4SY13"/>
<dbReference type="Pfam" id="PF00857">
    <property type="entry name" value="Isochorismatase"/>
    <property type="match status" value="1"/>
</dbReference>
<proteinExistence type="predicted"/>
<comment type="caution">
    <text evidence="3">The sequence shown here is derived from an EMBL/GenBank/DDBJ whole genome shotgun (WGS) entry which is preliminary data.</text>
</comment>
<protein>
    <submittedName>
        <fullName evidence="3">Isochorismatase</fullName>
    </submittedName>
</protein>
<evidence type="ECO:0000313" key="3">
    <source>
        <dbReference type="EMBL" id="HCT14168.1"/>
    </source>
</evidence>
<dbReference type="Gene3D" id="3.40.50.850">
    <property type="entry name" value="Isochorismatase-like"/>
    <property type="match status" value="1"/>
</dbReference>
<dbReference type="EMBL" id="DQID01000141">
    <property type="protein sequence ID" value="HCT14168.1"/>
    <property type="molecule type" value="Genomic_DNA"/>
</dbReference>
<dbReference type="CDD" id="cd00431">
    <property type="entry name" value="cysteine_hydrolases"/>
    <property type="match status" value="1"/>
</dbReference>
<keyword evidence="1" id="KW-0378">Hydrolase</keyword>
<organism evidence="3 4">
    <name type="scientific">Corynebacterium nuruki</name>
    <dbReference type="NCBI Taxonomy" id="1032851"/>
    <lineage>
        <taxon>Bacteria</taxon>
        <taxon>Bacillati</taxon>
        <taxon>Actinomycetota</taxon>
        <taxon>Actinomycetes</taxon>
        <taxon>Mycobacteriales</taxon>
        <taxon>Corynebacteriaceae</taxon>
        <taxon>Corynebacterium</taxon>
    </lineage>
</organism>
<feature type="domain" description="Isochorismatase-like" evidence="2">
    <location>
        <begin position="3"/>
        <end position="179"/>
    </location>
</feature>
<dbReference type="PANTHER" id="PTHR43540">
    <property type="entry name" value="PEROXYUREIDOACRYLATE/UREIDOACRYLATE AMIDOHYDROLASE-RELATED"/>
    <property type="match status" value="1"/>
</dbReference>
<evidence type="ECO:0000313" key="4">
    <source>
        <dbReference type="Proteomes" id="UP000261739"/>
    </source>
</evidence>
<dbReference type="GO" id="GO:0016787">
    <property type="term" value="F:hydrolase activity"/>
    <property type="evidence" value="ECO:0007669"/>
    <property type="project" value="UniProtKB-KW"/>
</dbReference>
<dbReference type="Proteomes" id="UP000261739">
    <property type="component" value="Unassembled WGS sequence"/>
</dbReference>
<name>A0A3D4SY13_9CORY</name>
<dbReference type="PANTHER" id="PTHR43540:SF7">
    <property type="entry name" value="ISOCHORISMATASE FAMILY PROTEIN YECD"/>
    <property type="match status" value="1"/>
</dbReference>
<dbReference type="RefSeq" id="WP_273051373.1">
    <property type="nucleotide sequence ID" value="NZ_DAITTW010000043.1"/>
</dbReference>
<accession>A0A3D4SY13</accession>
<gene>
    <name evidence="3" type="ORF">DIW82_05055</name>
</gene>
<reference evidence="3 4" key="1">
    <citation type="journal article" date="2018" name="Nat. Biotechnol.">
        <title>A standardized bacterial taxonomy based on genome phylogeny substantially revises the tree of life.</title>
        <authorList>
            <person name="Parks D.H."/>
            <person name="Chuvochina M."/>
            <person name="Waite D.W."/>
            <person name="Rinke C."/>
            <person name="Skarshewski A."/>
            <person name="Chaumeil P.A."/>
            <person name="Hugenholtz P."/>
        </authorList>
    </citation>
    <scope>NUCLEOTIDE SEQUENCE [LARGE SCALE GENOMIC DNA]</scope>
    <source>
        <strain evidence="3">UBA11247</strain>
    </source>
</reference>
<dbReference type="SUPFAM" id="SSF52499">
    <property type="entry name" value="Isochorismatase-like hydrolases"/>
    <property type="match status" value="1"/>
</dbReference>
<dbReference type="InterPro" id="IPR000868">
    <property type="entry name" value="Isochorismatase-like_dom"/>
</dbReference>
<evidence type="ECO:0000256" key="1">
    <source>
        <dbReference type="ARBA" id="ARBA00022801"/>
    </source>
</evidence>
<sequence length="184" mass="19862">MTTVLLLMDFQNGIAGRPGFEPVVDAAARALDAARGRRVPVIFVRVAFRPGYPEISPDNRAFSRHRDADGDDMALDRPGTQIIDRLAPRDDEHVVVKKRFSAFTGSDLAVLLRGLGADDLVLGGVSTGGVVLSTVRQAADLDYRLTVLSDACGDPDPEVHRVLVGKVFPPQARVTTVDEWVSEG</sequence>